<dbReference type="EMBL" id="FMWO01000011">
    <property type="protein sequence ID" value="SCZ84185.1"/>
    <property type="molecule type" value="Genomic_DNA"/>
</dbReference>
<evidence type="ECO:0000256" key="5">
    <source>
        <dbReference type="ARBA" id="ARBA00048200"/>
    </source>
</evidence>
<dbReference type="Proteomes" id="UP000198729">
    <property type="component" value="Unassembled WGS sequence"/>
</dbReference>
<dbReference type="AlphaFoldDB" id="A0A1G5SAF8"/>
<dbReference type="STRING" id="51642.NSMM_1080035"/>
<sequence length="304" mass="33360">MKILLLGKNGQVGWELQRSLAPLGELIALDRHDLQYCGDLADQVGIVRTLQAIRPTVIVNAAAYTAVDKAENDVEAALSTNAQAPGLLASQARKIGACLVHYSTDYVFDGSGNHPWRESDVTAPLNVYGRSKLEGEAAIIESGCNHLILRTSWVYGAMGQNFAKTILRLAQEREQLTIINDQFGAPTGAELLADITAQIIPKLLINPELSGMYHVSSQGEATWYAYAKLILAFAREKQIPIKVSSESMVPVATKDFATAAIRPLNSRLSTEKFRDTFQLYLPPWQNGVIRMLTELIALRNPSKN</sequence>
<organism evidence="8 9">
    <name type="scientific">Nitrosomonas mobilis</name>
    <dbReference type="NCBI Taxonomy" id="51642"/>
    <lineage>
        <taxon>Bacteria</taxon>
        <taxon>Pseudomonadati</taxon>
        <taxon>Pseudomonadota</taxon>
        <taxon>Betaproteobacteria</taxon>
        <taxon>Nitrosomonadales</taxon>
        <taxon>Nitrosomonadaceae</taxon>
        <taxon>Nitrosomonas</taxon>
    </lineage>
</organism>
<dbReference type="Pfam" id="PF04321">
    <property type="entry name" value="RmlD_sub_bind"/>
    <property type="match status" value="1"/>
</dbReference>
<dbReference type="GO" id="GO:0008831">
    <property type="term" value="F:dTDP-4-dehydrorhamnose reductase activity"/>
    <property type="evidence" value="ECO:0007669"/>
    <property type="project" value="UniProtKB-EC"/>
</dbReference>
<keyword evidence="6 8" id="KW-0560">Oxidoreductase</keyword>
<dbReference type="InterPro" id="IPR029903">
    <property type="entry name" value="RmlD-like-bd"/>
</dbReference>
<name>A0A1G5SAF8_9PROT</name>
<dbReference type="SUPFAM" id="SSF51735">
    <property type="entry name" value="NAD(P)-binding Rossmann-fold domains"/>
    <property type="match status" value="1"/>
</dbReference>
<feature type="domain" description="RmlD-like substrate binding" evidence="7">
    <location>
        <begin position="1"/>
        <end position="295"/>
    </location>
</feature>
<evidence type="ECO:0000256" key="1">
    <source>
        <dbReference type="ARBA" id="ARBA00004781"/>
    </source>
</evidence>
<dbReference type="UniPathway" id="UPA00124"/>
<evidence type="ECO:0000259" key="7">
    <source>
        <dbReference type="Pfam" id="PF04321"/>
    </source>
</evidence>
<dbReference type="InterPro" id="IPR036291">
    <property type="entry name" value="NAD(P)-bd_dom_sf"/>
</dbReference>
<dbReference type="GO" id="GO:0005829">
    <property type="term" value="C:cytosol"/>
    <property type="evidence" value="ECO:0007669"/>
    <property type="project" value="TreeGrafter"/>
</dbReference>
<accession>A0A1G5SAF8</accession>
<protein>
    <recommendedName>
        <fullName evidence="4 6">dTDP-4-dehydrorhamnose reductase</fullName>
        <ecNumber evidence="3 6">1.1.1.133</ecNumber>
    </recommendedName>
</protein>
<dbReference type="OrthoDB" id="9803892at2"/>
<dbReference type="RefSeq" id="WP_090283463.1">
    <property type="nucleotide sequence ID" value="NZ_FMWO01000011.1"/>
</dbReference>
<evidence type="ECO:0000256" key="3">
    <source>
        <dbReference type="ARBA" id="ARBA00012929"/>
    </source>
</evidence>
<keyword evidence="6" id="KW-0521">NADP</keyword>
<gene>
    <name evidence="8" type="primary">rmlD</name>
    <name evidence="8" type="ORF">NSMM_1080035</name>
</gene>
<evidence type="ECO:0000313" key="8">
    <source>
        <dbReference type="EMBL" id="SCZ84185.1"/>
    </source>
</evidence>
<reference evidence="8 9" key="1">
    <citation type="submission" date="2016-10" db="EMBL/GenBank/DDBJ databases">
        <authorList>
            <person name="de Groot N.N."/>
        </authorList>
    </citation>
    <scope>NUCLEOTIDE SEQUENCE [LARGE SCALE GENOMIC DNA]</scope>
    <source>
        <strain evidence="8">1</strain>
    </source>
</reference>
<dbReference type="NCBIfam" id="NF007440">
    <property type="entry name" value="PRK09987.1"/>
    <property type="match status" value="1"/>
</dbReference>
<comment type="function">
    <text evidence="6">Catalyzes the reduction of dTDP-6-deoxy-L-lyxo-4-hexulose to yield dTDP-L-rhamnose.</text>
</comment>
<dbReference type="CDD" id="cd05254">
    <property type="entry name" value="dTDP_HR_like_SDR_e"/>
    <property type="match status" value="1"/>
</dbReference>
<evidence type="ECO:0000256" key="6">
    <source>
        <dbReference type="RuleBase" id="RU364082"/>
    </source>
</evidence>
<dbReference type="EC" id="1.1.1.133" evidence="3 6"/>
<dbReference type="PANTHER" id="PTHR10491">
    <property type="entry name" value="DTDP-4-DEHYDRORHAMNOSE REDUCTASE"/>
    <property type="match status" value="1"/>
</dbReference>
<dbReference type="NCBIfam" id="TIGR01214">
    <property type="entry name" value="rmlD"/>
    <property type="match status" value="1"/>
</dbReference>
<evidence type="ECO:0000256" key="2">
    <source>
        <dbReference type="ARBA" id="ARBA00010944"/>
    </source>
</evidence>
<comment type="cofactor">
    <cofactor evidence="6">
        <name>Mg(2+)</name>
        <dbReference type="ChEBI" id="CHEBI:18420"/>
    </cofactor>
    <text evidence="6">Binds 1 Mg(2+) ion per monomer.</text>
</comment>
<evidence type="ECO:0000256" key="4">
    <source>
        <dbReference type="ARBA" id="ARBA00017099"/>
    </source>
</evidence>
<keyword evidence="9" id="KW-1185">Reference proteome</keyword>
<comment type="pathway">
    <text evidence="1 6">Carbohydrate biosynthesis; dTDP-L-rhamnose biosynthesis.</text>
</comment>
<proteinExistence type="inferred from homology"/>
<dbReference type="InterPro" id="IPR005913">
    <property type="entry name" value="dTDP_dehydrorham_reduct"/>
</dbReference>
<evidence type="ECO:0000313" key="9">
    <source>
        <dbReference type="Proteomes" id="UP000198729"/>
    </source>
</evidence>
<comment type="similarity">
    <text evidence="2 6">Belongs to the dTDP-4-dehydrorhamnose reductase family.</text>
</comment>
<dbReference type="Gene3D" id="3.90.25.10">
    <property type="entry name" value="UDP-galactose 4-epimerase, domain 1"/>
    <property type="match status" value="1"/>
</dbReference>
<dbReference type="Gene3D" id="3.40.50.720">
    <property type="entry name" value="NAD(P)-binding Rossmann-like Domain"/>
    <property type="match status" value="1"/>
</dbReference>
<dbReference type="GO" id="GO:0019305">
    <property type="term" value="P:dTDP-rhamnose biosynthetic process"/>
    <property type="evidence" value="ECO:0007669"/>
    <property type="project" value="UniProtKB-UniPathway"/>
</dbReference>
<comment type="catalytic activity">
    <reaction evidence="5 6">
        <text>dTDP-beta-L-rhamnose + NADP(+) = dTDP-4-dehydro-beta-L-rhamnose + NADPH + H(+)</text>
        <dbReference type="Rhea" id="RHEA:21796"/>
        <dbReference type="ChEBI" id="CHEBI:15378"/>
        <dbReference type="ChEBI" id="CHEBI:57510"/>
        <dbReference type="ChEBI" id="CHEBI:57783"/>
        <dbReference type="ChEBI" id="CHEBI:58349"/>
        <dbReference type="ChEBI" id="CHEBI:62830"/>
        <dbReference type="EC" id="1.1.1.133"/>
    </reaction>
</comment>
<dbReference type="PANTHER" id="PTHR10491:SF4">
    <property type="entry name" value="METHIONINE ADENOSYLTRANSFERASE 2 SUBUNIT BETA"/>
    <property type="match status" value="1"/>
</dbReference>